<dbReference type="AlphaFoldDB" id="A0A650GBD8"/>
<feature type="signal peptide" evidence="1">
    <location>
        <begin position="1"/>
        <end position="22"/>
    </location>
</feature>
<evidence type="ECO:0000259" key="2">
    <source>
        <dbReference type="Pfam" id="PF14244"/>
    </source>
</evidence>
<sequence length="73" mass="7806">MVVGVASLFFLGWSFSTLFVMADSNSNKSASNTSSDQVSMQITSVKLNGHNYLLWAQAIKVALGARKSNGSFS</sequence>
<name>A0A650GBD8_RAPSA</name>
<feature type="chain" id="PRO_5033512835" description="Retrotransposon Copia-like N-terminal domain-containing protein" evidence="1">
    <location>
        <begin position="23"/>
        <end position="73"/>
    </location>
</feature>
<dbReference type="EMBL" id="MN056360">
    <property type="protein sequence ID" value="QGW48280.1"/>
    <property type="molecule type" value="Genomic_DNA"/>
</dbReference>
<evidence type="ECO:0000313" key="4">
    <source>
        <dbReference type="EMBL" id="QGW48502.1"/>
    </source>
</evidence>
<gene>
    <name evidence="4" type="primary">orf73a</name>
</gene>
<dbReference type="Pfam" id="PF14244">
    <property type="entry name" value="Retrotran_gag_3"/>
    <property type="match status" value="1"/>
</dbReference>
<evidence type="ECO:0000313" key="3">
    <source>
        <dbReference type="EMBL" id="QGW48280.1"/>
    </source>
</evidence>
<geneLocation type="mitochondrion" evidence="4"/>
<protein>
    <recommendedName>
        <fullName evidence="2">Retrotransposon Copia-like N-terminal domain-containing protein</fullName>
    </recommendedName>
</protein>
<dbReference type="EMBL" id="MN056359">
    <property type="protein sequence ID" value="QGW48502.1"/>
    <property type="molecule type" value="Genomic_DNA"/>
</dbReference>
<organism evidence="4">
    <name type="scientific">Raphanus sativus</name>
    <name type="common">Radish</name>
    <name type="synonym">Raphanus raphanistrum var. sativus</name>
    <dbReference type="NCBI Taxonomy" id="3726"/>
    <lineage>
        <taxon>Eukaryota</taxon>
        <taxon>Viridiplantae</taxon>
        <taxon>Streptophyta</taxon>
        <taxon>Embryophyta</taxon>
        <taxon>Tracheophyta</taxon>
        <taxon>Spermatophyta</taxon>
        <taxon>Magnoliopsida</taxon>
        <taxon>eudicotyledons</taxon>
        <taxon>Gunneridae</taxon>
        <taxon>Pentapetalae</taxon>
        <taxon>rosids</taxon>
        <taxon>malvids</taxon>
        <taxon>Brassicales</taxon>
        <taxon>Brassicaceae</taxon>
        <taxon>Brassiceae</taxon>
        <taxon>Raphanus</taxon>
    </lineage>
</organism>
<proteinExistence type="predicted"/>
<reference evidence="4" key="1">
    <citation type="submission" date="2019-06" db="EMBL/GenBank/DDBJ databases">
        <title>Complete mitochondrial genome sequencing of NWB CMS and Normal type.</title>
        <authorList>
            <person name="Zhang L."/>
            <person name="Wang Q."/>
            <person name="Wang Y."/>
        </authorList>
    </citation>
    <scope>NUCLEOTIDE SEQUENCE</scope>
    <source>
        <strain evidence="3">YB-A</strain>
        <strain evidence="4">YB-B</strain>
    </source>
</reference>
<feature type="domain" description="Retrotransposon Copia-like N-terminal" evidence="2">
    <location>
        <begin position="34"/>
        <end position="70"/>
    </location>
</feature>
<evidence type="ECO:0000256" key="1">
    <source>
        <dbReference type="SAM" id="SignalP"/>
    </source>
</evidence>
<keyword evidence="1" id="KW-0732">Signal</keyword>
<keyword evidence="4" id="KW-0496">Mitochondrion</keyword>
<dbReference type="InterPro" id="IPR029472">
    <property type="entry name" value="Copia-like_N"/>
</dbReference>
<accession>A0A650GBD8</accession>